<keyword evidence="1" id="KW-0175">Coiled coil</keyword>
<feature type="region of interest" description="Disordered" evidence="2">
    <location>
        <begin position="1"/>
        <end position="56"/>
    </location>
</feature>
<proteinExistence type="predicted"/>
<feature type="region of interest" description="Disordered" evidence="2">
    <location>
        <begin position="921"/>
        <end position="961"/>
    </location>
</feature>
<feature type="compositionally biased region" description="Basic and acidic residues" evidence="2">
    <location>
        <begin position="781"/>
        <end position="797"/>
    </location>
</feature>
<keyword evidence="4" id="KW-1185">Reference proteome</keyword>
<feature type="compositionally biased region" description="Polar residues" evidence="2">
    <location>
        <begin position="422"/>
        <end position="431"/>
    </location>
</feature>
<feature type="compositionally biased region" description="Polar residues" evidence="2">
    <location>
        <begin position="395"/>
        <end position="414"/>
    </location>
</feature>
<evidence type="ECO:0000256" key="1">
    <source>
        <dbReference type="SAM" id="Coils"/>
    </source>
</evidence>
<feature type="coiled-coil region" evidence="1">
    <location>
        <begin position="237"/>
        <end position="271"/>
    </location>
</feature>
<reference evidence="3 4" key="1">
    <citation type="submission" date="2015-08" db="EMBL/GenBank/DDBJ databases">
        <title>Next Generation Sequencing and Analysis of the Genome of Puccinia sorghi L Schw, the Causal Agent of Maize Common Rust.</title>
        <authorList>
            <person name="Rochi L."/>
            <person name="Burguener G."/>
            <person name="Darino M."/>
            <person name="Turjanski A."/>
            <person name="Kreff E."/>
            <person name="Dieguez M.J."/>
            <person name="Sacco F."/>
        </authorList>
    </citation>
    <scope>NUCLEOTIDE SEQUENCE [LARGE SCALE GENOMIC DNA]</scope>
    <source>
        <strain evidence="3 4">RO10H11247</strain>
    </source>
</reference>
<accession>A0A0L6V194</accession>
<evidence type="ECO:0000313" key="3">
    <source>
        <dbReference type="EMBL" id="KNZ54509.1"/>
    </source>
</evidence>
<feature type="region of interest" description="Disordered" evidence="2">
    <location>
        <begin position="772"/>
        <end position="836"/>
    </location>
</feature>
<feature type="compositionally biased region" description="Polar residues" evidence="2">
    <location>
        <begin position="365"/>
        <end position="384"/>
    </location>
</feature>
<feature type="region of interest" description="Disordered" evidence="2">
    <location>
        <begin position="725"/>
        <end position="746"/>
    </location>
</feature>
<dbReference type="Proteomes" id="UP000037035">
    <property type="component" value="Unassembled WGS sequence"/>
</dbReference>
<feature type="region of interest" description="Disordered" evidence="2">
    <location>
        <begin position="165"/>
        <end position="201"/>
    </location>
</feature>
<dbReference type="PANTHER" id="PTHR24216:SF65">
    <property type="entry name" value="PAXILLIN-LIKE PROTEIN 1"/>
    <property type="match status" value="1"/>
</dbReference>
<name>A0A0L6V194_9BASI</name>
<feature type="compositionally biased region" description="Low complexity" evidence="2">
    <location>
        <begin position="347"/>
        <end position="364"/>
    </location>
</feature>
<evidence type="ECO:0000313" key="4">
    <source>
        <dbReference type="Proteomes" id="UP000037035"/>
    </source>
</evidence>
<feature type="region of interest" description="Disordered" evidence="2">
    <location>
        <begin position="848"/>
        <end position="877"/>
    </location>
</feature>
<feature type="compositionally biased region" description="Polar residues" evidence="2">
    <location>
        <begin position="1"/>
        <end position="11"/>
    </location>
</feature>
<dbReference type="AlphaFoldDB" id="A0A0L6V194"/>
<feature type="compositionally biased region" description="Basic and acidic residues" evidence="2">
    <location>
        <begin position="853"/>
        <end position="863"/>
    </location>
</feature>
<feature type="compositionally biased region" description="Basic residues" evidence="2">
    <location>
        <begin position="864"/>
        <end position="877"/>
    </location>
</feature>
<dbReference type="OrthoDB" id="2502630at2759"/>
<feature type="region of interest" description="Disordered" evidence="2">
    <location>
        <begin position="286"/>
        <end position="431"/>
    </location>
</feature>
<organism evidence="3 4">
    <name type="scientific">Puccinia sorghi</name>
    <dbReference type="NCBI Taxonomy" id="27349"/>
    <lineage>
        <taxon>Eukaryota</taxon>
        <taxon>Fungi</taxon>
        <taxon>Dikarya</taxon>
        <taxon>Basidiomycota</taxon>
        <taxon>Pucciniomycotina</taxon>
        <taxon>Pucciniomycetes</taxon>
        <taxon>Pucciniales</taxon>
        <taxon>Pucciniaceae</taxon>
        <taxon>Puccinia</taxon>
    </lineage>
</organism>
<feature type="compositionally biased region" description="Pro residues" evidence="2">
    <location>
        <begin position="185"/>
        <end position="195"/>
    </location>
</feature>
<feature type="compositionally biased region" description="Polar residues" evidence="2">
    <location>
        <begin position="19"/>
        <end position="56"/>
    </location>
</feature>
<feature type="compositionally biased region" description="Acidic residues" evidence="2">
    <location>
        <begin position="798"/>
        <end position="809"/>
    </location>
</feature>
<feature type="compositionally biased region" description="Low complexity" evidence="2">
    <location>
        <begin position="935"/>
        <end position="961"/>
    </location>
</feature>
<feature type="compositionally biased region" description="Polar residues" evidence="2">
    <location>
        <begin position="294"/>
        <end position="329"/>
    </location>
</feature>
<protein>
    <submittedName>
        <fullName evidence="3">Uncharacterized protein</fullName>
    </submittedName>
</protein>
<feature type="compositionally biased region" description="Polar residues" evidence="2">
    <location>
        <begin position="824"/>
        <end position="836"/>
    </location>
</feature>
<comment type="caution">
    <text evidence="3">The sequence shown here is derived from an EMBL/GenBank/DDBJ whole genome shotgun (WGS) entry which is preliminary data.</text>
</comment>
<dbReference type="PANTHER" id="PTHR24216">
    <property type="entry name" value="PAXILLIN-RELATED"/>
    <property type="match status" value="1"/>
</dbReference>
<gene>
    <name evidence="3" type="ORF">VP01_292g8</name>
</gene>
<sequence>MNLSTSITPKSSAPPPSHPNSTIDTGGKTDTNPPENTAQEPSTPLNQTTDQSPIQSNSLSQVLKENFKFLILKGPDFFSNHQALKKMVESAQNFLEEEPDEAIYQLELNEKSSQLKQSEESLDVELNTAATPVVEAMTQFIQSLLERELKFKLDQAIRAHTVRQEKKFDKKLSQVKSKPSTDSSLPPPPPPPPPSSSSSSLVTAEKIEHIENSLATLTATIDKSDATKVDRKLQDFKKSAQYQAEIQSKQIQQLQAQLKEMEQNHKTHLNQLEIKLIAMEANQPKKRLAENKSTEPPSAQSKSNSKPVSPENTRTTTGNSLKLNLSPKVSSTSTSTTTQPKPRHRSSSQSQTQPQPKPTHPSSSVGNSNHSTVNPPTRNNSIANHTRPHPIKIPNRQSAETNALSPRTSNTLPSTEPLPSDSPVNTNHQSLSHPVSAEAYNHICARLMKSTWLVDFTKSISTDMYKQFIHQDLTTHLDQLGLTPQRISDLVNLLNLLPNLDLNFLSTKPSSAPFTNTIPPPNHPTTHPLPQTPILIANNPIHPPASVPTNFNMVQNFSLAHLKDILGVIQVNAQYLTSRLDRFEIRIANAERIGIHENSNYSIDLWGQIHCNLCELSSIQRIYFFFRRLYANLNFSYFAWVTVRITYNPCVFSFTSRSFRRTRKSDCYFHVAYFFSKNFVFLVQLALQTGMEARVVLAQREINDSLTALWEETTLKIQSLQHHTPRSTSLSLPGHPHTPSTTQNNVHQSCLSMAKVENHILDRLFVELSPFFTPPGSNDTAPKELKPKPLERPRRELEEGETSGDDNDEDTIKSFPTLGDRTTDSYSSKSENSSTRWKTLIGSLSAKYQEQPKSSDKTVLVHEHQHHQHHHHHHHHHQRVRLVMGVEESSRIDSLKVDKQVERAVMSQSAEQLALEQHHEELEALAQTSCPNPTIPSTSAQSSSISNPPAPANPSSHPTSA</sequence>
<dbReference type="EMBL" id="LAVV01007868">
    <property type="protein sequence ID" value="KNZ54509.1"/>
    <property type="molecule type" value="Genomic_DNA"/>
</dbReference>
<evidence type="ECO:0000256" key="2">
    <source>
        <dbReference type="SAM" id="MobiDB-lite"/>
    </source>
</evidence>
<dbReference type="VEuPathDB" id="FungiDB:VP01_292g8"/>